<dbReference type="Proteomes" id="UP000263268">
    <property type="component" value="Unassembled WGS sequence"/>
</dbReference>
<dbReference type="Pfam" id="PF04892">
    <property type="entry name" value="VanZ"/>
    <property type="match status" value="1"/>
</dbReference>
<proteinExistence type="predicted"/>
<gene>
    <name evidence="2" type="ORF">DHV22_14700</name>
</gene>
<dbReference type="PANTHER" id="PTHR28008">
    <property type="entry name" value="DOMAIN PROTEIN, PUTATIVE (AFU_ORTHOLOGUE AFUA_3G10980)-RELATED"/>
    <property type="match status" value="1"/>
</dbReference>
<evidence type="ECO:0000259" key="1">
    <source>
        <dbReference type="Pfam" id="PF04892"/>
    </source>
</evidence>
<dbReference type="EMBL" id="DPRK01000232">
    <property type="protein sequence ID" value="HCY82743.1"/>
    <property type="molecule type" value="Genomic_DNA"/>
</dbReference>
<name>A0A3D6BU53_9FLAO</name>
<accession>A0A3D6BU53</accession>
<comment type="caution">
    <text evidence="2">The sequence shown here is derived from an EMBL/GenBank/DDBJ whole genome shotgun (WGS) entry which is preliminary data.</text>
</comment>
<organism evidence="2 3">
    <name type="scientific">Xanthomarina gelatinilytica</name>
    <dbReference type="NCBI Taxonomy" id="1137281"/>
    <lineage>
        <taxon>Bacteria</taxon>
        <taxon>Pseudomonadati</taxon>
        <taxon>Bacteroidota</taxon>
        <taxon>Flavobacteriia</taxon>
        <taxon>Flavobacteriales</taxon>
        <taxon>Flavobacteriaceae</taxon>
        <taxon>Xanthomarina</taxon>
    </lineage>
</organism>
<protein>
    <recommendedName>
        <fullName evidence="1">VanZ-like domain-containing protein</fullName>
    </recommendedName>
</protein>
<feature type="domain" description="VanZ-like" evidence="1">
    <location>
        <begin position="28"/>
        <end position="107"/>
    </location>
</feature>
<dbReference type="STRING" id="1137281.D778_02151"/>
<evidence type="ECO:0000313" key="2">
    <source>
        <dbReference type="EMBL" id="HCY82743.1"/>
    </source>
</evidence>
<reference evidence="2 3" key="1">
    <citation type="journal article" date="2018" name="Nat. Biotechnol.">
        <title>A standardized bacterial taxonomy based on genome phylogeny substantially revises the tree of life.</title>
        <authorList>
            <person name="Parks D.H."/>
            <person name="Chuvochina M."/>
            <person name="Waite D.W."/>
            <person name="Rinke C."/>
            <person name="Skarshewski A."/>
            <person name="Chaumeil P.A."/>
            <person name="Hugenholtz P."/>
        </authorList>
    </citation>
    <scope>NUCLEOTIDE SEQUENCE [LARGE SCALE GENOMIC DNA]</scope>
    <source>
        <strain evidence="2">UBA10227</strain>
    </source>
</reference>
<dbReference type="NCBIfam" id="NF037970">
    <property type="entry name" value="vanZ_1"/>
    <property type="match status" value="1"/>
</dbReference>
<dbReference type="InterPro" id="IPR006976">
    <property type="entry name" value="VanZ-like"/>
</dbReference>
<evidence type="ECO:0000313" key="3">
    <source>
        <dbReference type="Proteomes" id="UP000263268"/>
    </source>
</evidence>
<dbReference type="AlphaFoldDB" id="A0A3D6BU53"/>
<dbReference type="PANTHER" id="PTHR28008:SF1">
    <property type="entry name" value="DOMAIN PROTEIN, PUTATIVE (AFU_ORTHOLOGUE AFUA_3G10980)-RELATED"/>
    <property type="match status" value="1"/>
</dbReference>
<sequence length="117" mass="13396">MSYTVLLITVSLAKLDLESVEEIVPSFSDKIFHFLAYALFTWLWFNSFYFKFNFSKIKSVFRSILVSVAFGIIIEVLQLILTSSRSFDVLDILANSLGVLFAAILIHTKINTDVKKY</sequence>